<sequence length="147" mass="15960">MTSLPGGLPKVVDVEKPSAARVYDYYLGGNCNFAADRELAKKVATALPGVNEVARINRAFLGRVVRYCVKAGIRQFLDIGSGVPTVGNVHEVAQQVEPRSRVVYVDNEPVAVAHSEMILEDVDLAEVVHADLRDPASILESPHTPER</sequence>
<dbReference type="SUPFAM" id="SSF53335">
    <property type="entry name" value="S-adenosyl-L-methionine-dependent methyltransferases"/>
    <property type="match status" value="1"/>
</dbReference>
<dbReference type="InterPro" id="IPR006764">
    <property type="entry name" value="SAM_dep_MeTrfase_SAV2177_type"/>
</dbReference>
<dbReference type="GO" id="GO:0032259">
    <property type="term" value="P:methylation"/>
    <property type="evidence" value="ECO:0007669"/>
    <property type="project" value="UniProtKB-KW"/>
</dbReference>
<dbReference type="GO" id="GO:0008168">
    <property type="term" value="F:methyltransferase activity"/>
    <property type="evidence" value="ECO:0007669"/>
    <property type="project" value="UniProtKB-KW"/>
</dbReference>
<dbReference type="AlphaFoldDB" id="A0AAC9L8Z6"/>
<dbReference type="InterPro" id="IPR029063">
    <property type="entry name" value="SAM-dependent_MTases_sf"/>
</dbReference>
<keyword evidence="2" id="KW-1185">Reference proteome</keyword>
<dbReference type="Gene3D" id="3.40.50.150">
    <property type="entry name" value="Vaccinia Virus protein VP39"/>
    <property type="match status" value="1"/>
</dbReference>
<dbReference type="RefSeq" id="WP_232237651.1">
    <property type="nucleotide sequence ID" value="NZ_CP016076.1"/>
</dbReference>
<accession>A0AAC9L8Z6</accession>
<dbReference type="EMBL" id="CP016076">
    <property type="protein sequence ID" value="APU13302.1"/>
    <property type="molecule type" value="Genomic_DNA"/>
</dbReference>
<keyword evidence="1" id="KW-0808">Transferase</keyword>
<reference evidence="2" key="1">
    <citation type="submission" date="2016-06" db="EMBL/GenBank/DDBJ databases">
        <title>Complete genome sequence of Actinoalloteichus fjordicus DSM 46855 (=ADI127-17), type strain of the new species Actinoalloteichus fjordicus.</title>
        <authorList>
            <person name="Ruckert C."/>
            <person name="Nouioui I."/>
            <person name="Willmese J."/>
            <person name="van Wezel G."/>
            <person name="Klenk H.-P."/>
            <person name="Kalinowski J."/>
            <person name="Zotchev S.B."/>
        </authorList>
    </citation>
    <scope>NUCLEOTIDE SEQUENCE [LARGE SCALE GENOMIC DNA]</scope>
    <source>
        <strain evidence="2">ADI127-7</strain>
    </source>
</reference>
<evidence type="ECO:0000313" key="1">
    <source>
        <dbReference type="EMBL" id="APU13302.1"/>
    </source>
</evidence>
<keyword evidence="1" id="KW-0489">Methyltransferase</keyword>
<proteinExistence type="predicted"/>
<gene>
    <name evidence="1" type="ORF">UA74_06145</name>
</gene>
<protein>
    <submittedName>
        <fullName evidence="1">S-adenosyl methyltransferase</fullName>
    </submittedName>
</protein>
<name>A0AAC9L8Z6_9PSEU</name>
<dbReference type="KEGG" id="acad:UA74_06145"/>
<dbReference type="Pfam" id="PF04672">
    <property type="entry name" value="Methyltransf_19"/>
    <property type="match status" value="1"/>
</dbReference>
<evidence type="ECO:0000313" key="2">
    <source>
        <dbReference type="Proteomes" id="UP000185511"/>
    </source>
</evidence>
<dbReference type="Proteomes" id="UP000185511">
    <property type="component" value="Chromosome"/>
</dbReference>
<organism evidence="1 2">
    <name type="scientific">Actinoalloteichus fjordicus</name>
    <dbReference type="NCBI Taxonomy" id="1612552"/>
    <lineage>
        <taxon>Bacteria</taxon>
        <taxon>Bacillati</taxon>
        <taxon>Actinomycetota</taxon>
        <taxon>Actinomycetes</taxon>
        <taxon>Pseudonocardiales</taxon>
        <taxon>Pseudonocardiaceae</taxon>
        <taxon>Actinoalloteichus</taxon>
    </lineage>
</organism>